<dbReference type="Proteomes" id="UP000054600">
    <property type="component" value="Unassembled WGS sequence"/>
</dbReference>
<dbReference type="RefSeq" id="WP_018576286.1">
    <property type="nucleotide sequence ID" value="NZ_KB892384.1"/>
</dbReference>
<organism evidence="2 3">
    <name type="scientific">Legionella shakespearei DSM 23087</name>
    <dbReference type="NCBI Taxonomy" id="1122169"/>
    <lineage>
        <taxon>Bacteria</taxon>
        <taxon>Pseudomonadati</taxon>
        <taxon>Pseudomonadota</taxon>
        <taxon>Gammaproteobacteria</taxon>
        <taxon>Legionellales</taxon>
        <taxon>Legionellaceae</taxon>
        <taxon>Legionella</taxon>
    </lineage>
</organism>
<evidence type="ECO:0000313" key="2">
    <source>
        <dbReference type="EMBL" id="KTD65446.1"/>
    </source>
</evidence>
<dbReference type="EMBL" id="LNYW01000011">
    <property type="protein sequence ID" value="KTD65446.1"/>
    <property type="molecule type" value="Genomic_DNA"/>
</dbReference>
<evidence type="ECO:0000256" key="1">
    <source>
        <dbReference type="SAM" id="MobiDB-lite"/>
    </source>
</evidence>
<dbReference type="AlphaFoldDB" id="A0A0W0Z9K1"/>
<gene>
    <name evidence="2" type="ORF">Lsha_0263</name>
</gene>
<name>A0A0W0Z9K1_9GAMM</name>
<dbReference type="STRING" id="1122169.Lsha_0263"/>
<keyword evidence="3" id="KW-1185">Reference proteome</keyword>
<dbReference type="eggNOG" id="COG0546">
    <property type="taxonomic scope" value="Bacteria"/>
</dbReference>
<proteinExistence type="predicted"/>
<dbReference type="PATRIC" id="fig|1122169.6.peg.290"/>
<protein>
    <submittedName>
        <fullName evidence="2">Uncharacterized protein</fullName>
    </submittedName>
</protein>
<evidence type="ECO:0000313" key="3">
    <source>
        <dbReference type="Proteomes" id="UP000054600"/>
    </source>
</evidence>
<accession>A0A0W0Z9K1</accession>
<feature type="compositionally biased region" description="Basic and acidic residues" evidence="1">
    <location>
        <begin position="155"/>
        <end position="170"/>
    </location>
</feature>
<reference evidence="2 3" key="1">
    <citation type="submission" date="2015-11" db="EMBL/GenBank/DDBJ databases">
        <title>Genomic analysis of 38 Legionella species identifies large and diverse effector repertoires.</title>
        <authorList>
            <person name="Burstein D."/>
            <person name="Amaro F."/>
            <person name="Zusman T."/>
            <person name="Lifshitz Z."/>
            <person name="Cohen O."/>
            <person name="Gilbert J.A."/>
            <person name="Pupko T."/>
            <person name="Shuman H.A."/>
            <person name="Segal G."/>
        </authorList>
    </citation>
    <scope>NUCLEOTIDE SEQUENCE [LARGE SCALE GENOMIC DNA]</scope>
    <source>
        <strain evidence="2 3">ATCC 49655</strain>
    </source>
</reference>
<comment type="caution">
    <text evidence="2">The sequence shown here is derived from an EMBL/GenBank/DDBJ whole genome shotgun (WGS) entry which is preliminary data.</text>
</comment>
<feature type="region of interest" description="Disordered" evidence="1">
    <location>
        <begin position="149"/>
        <end position="170"/>
    </location>
</feature>
<sequence>MQDRIERSIFQPTEANPFTGFVIATDANMGDRNTQTELPYLREKPGGTDVGHVFAFRGQEAIAKVGINFSLLMQALEQYLKVYSDFQIALNSSEELKHDLENFSSLPPAKRRKVAETIAKATEDTLKSSTKWSTLLGYVVGNYLRLTEPQAPKNESPEDKIARETAKKTKESKLKKDITDGFSEFLNSDEGTRLLDNIMQARTDRAQSKDKTPEQQTLTTNEVYALAEKLFQSKPDLRDMFAYCAFTDQMCAFGQQLNNIYMNSVVPGITLADHHLLVTHNQMGLYQISSLVPNAISLQKFLVDSFAMDQKPGEDNDAWIARGVQRLEEKLQNKPIKGLCAGILFRHLMGESADLGMDNMVLVEKENHWELVNIDLTGPRLPRQNDFKIPRSTEVALGWENTLKAGDKETLLSRLFDDSVFKPRGVEDYEPLQKILSKDRATPEFIKARNKDIFKAIVRTLQAHVTDEVESEIASAKNWLAQLDDKKVTAQVEAQINSVYSNLHPNLSFDASRISSYMAFFTPFISKPCEIARSLNAPVEELSAAAKL</sequence>